<proteinExistence type="inferred from homology"/>
<comment type="catalytic activity">
    <reaction evidence="12">
        <text>adenosine(37) in tRNA + 2 reduced [2Fe-2S]-[ferredoxin] + 2 S-adenosyl-L-methionine = 2-methyladenosine(37) in tRNA + 5'-deoxyadenosine + L-methionine + 2 oxidized [2Fe-2S]-[ferredoxin] + S-adenosyl-L-homocysteine</text>
        <dbReference type="Rhea" id="RHEA:43332"/>
        <dbReference type="Rhea" id="RHEA-COMP:10000"/>
        <dbReference type="Rhea" id="RHEA-COMP:10001"/>
        <dbReference type="Rhea" id="RHEA-COMP:10162"/>
        <dbReference type="Rhea" id="RHEA-COMP:10485"/>
        <dbReference type="ChEBI" id="CHEBI:17319"/>
        <dbReference type="ChEBI" id="CHEBI:33737"/>
        <dbReference type="ChEBI" id="CHEBI:33738"/>
        <dbReference type="ChEBI" id="CHEBI:57844"/>
        <dbReference type="ChEBI" id="CHEBI:57856"/>
        <dbReference type="ChEBI" id="CHEBI:59789"/>
        <dbReference type="ChEBI" id="CHEBI:74411"/>
        <dbReference type="ChEBI" id="CHEBI:74497"/>
        <dbReference type="EC" id="2.1.1.192"/>
    </reaction>
</comment>
<dbReference type="SFLD" id="SFLDG01062">
    <property type="entry name" value="methyltransferase_(Class_A)"/>
    <property type="match status" value="1"/>
</dbReference>
<feature type="active site" description="Proton acceptor" evidence="12">
    <location>
        <position position="90"/>
    </location>
</feature>
<keyword evidence="7 12" id="KW-0949">S-adenosyl-L-methionine</keyword>
<dbReference type="PANTHER" id="PTHR30544:SF5">
    <property type="entry name" value="RADICAL SAM CORE DOMAIN-CONTAINING PROTEIN"/>
    <property type="match status" value="1"/>
</dbReference>
<keyword evidence="10 12" id="KW-0408">Iron</keyword>
<evidence type="ECO:0000256" key="4">
    <source>
        <dbReference type="ARBA" id="ARBA00022552"/>
    </source>
</evidence>
<comment type="caution">
    <text evidence="14">The sequence shown here is derived from an EMBL/GenBank/DDBJ whole genome shotgun (WGS) entry which is preliminary data.</text>
</comment>
<feature type="binding site" evidence="12">
    <location>
        <begin position="160"/>
        <end position="161"/>
    </location>
    <ligand>
        <name>S-adenosyl-L-methionine</name>
        <dbReference type="ChEBI" id="CHEBI:59789"/>
    </ligand>
</feature>
<dbReference type="CDD" id="cd01335">
    <property type="entry name" value="Radical_SAM"/>
    <property type="match status" value="1"/>
</dbReference>
<comment type="catalytic activity">
    <reaction evidence="12">
        <text>adenosine(2503) in 23S rRNA + 2 reduced [2Fe-2S]-[ferredoxin] + 2 S-adenosyl-L-methionine = 2-methyladenosine(2503) in 23S rRNA + 5'-deoxyadenosine + L-methionine + 2 oxidized [2Fe-2S]-[ferredoxin] + S-adenosyl-L-homocysteine</text>
        <dbReference type="Rhea" id="RHEA:42916"/>
        <dbReference type="Rhea" id="RHEA-COMP:10000"/>
        <dbReference type="Rhea" id="RHEA-COMP:10001"/>
        <dbReference type="Rhea" id="RHEA-COMP:10152"/>
        <dbReference type="Rhea" id="RHEA-COMP:10282"/>
        <dbReference type="ChEBI" id="CHEBI:17319"/>
        <dbReference type="ChEBI" id="CHEBI:33737"/>
        <dbReference type="ChEBI" id="CHEBI:33738"/>
        <dbReference type="ChEBI" id="CHEBI:57844"/>
        <dbReference type="ChEBI" id="CHEBI:57856"/>
        <dbReference type="ChEBI" id="CHEBI:59789"/>
        <dbReference type="ChEBI" id="CHEBI:74411"/>
        <dbReference type="ChEBI" id="CHEBI:74497"/>
        <dbReference type="EC" id="2.1.1.192"/>
    </reaction>
</comment>
<comment type="caution">
    <text evidence="12">Lacks conserved residue(s) required for the propagation of feature annotation.</text>
</comment>
<dbReference type="InterPro" id="IPR048641">
    <property type="entry name" value="RlmN_N"/>
</dbReference>
<protein>
    <recommendedName>
        <fullName evidence="12">Probable dual-specificity RNA methyltransferase RlmN</fullName>
        <ecNumber evidence="12">2.1.1.192</ecNumber>
    </recommendedName>
    <alternativeName>
        <fullName evidence="12">23S rRNA (adenine(2503)-C(2))-methyltransferase</fullName>
    </alternativeName>
    <alternativeName>
        <fullName evidence="12">23S rRNA m2A2503 methyltransferase</fullName>
    </alternativeName>
    <alternativeName>
        <fullName evidence="12">Ribosomal RNA large subunit methyltransferase N</fullName>
    </alternativeName>
    <alternativeName>
        <fullName evidence="12">tRNA (adenine(37)-C(2))-methyltransferase</fullName>
    </alternativeName>
    <alternativeName>
        <fullName evidence="12">tRNA m2A37 methyltransferase</fullName>
    </alternativeName>
</protein>
<evidence type="ECO:0000313" key="14">
    <source>
        <dbReference type="EMBL" id="MBM6831545.1"/>
    </source>
</evidence>
<reference evidence="14 15" key="1">
    <citation type="journal article" date="2021" name="Sci. Rep.">
        <title>The distribution of antibiotic resistance genes in chicken gut microbiota commensals.</title>
        <authorList>
            <person name="Juricova H."/>
            <person name="Matiasovicova J."/>
            <person name="Kubasova T."/>
            <person name="Cejkova D."/>
            <person name="Rychlik I."/>
        </authorList>
    </citation>
    <scope>NUCLEOTIDE SEQUENCE [LARGE SCALE GENOMIC DNA]</scope>
    <source>
        <strain evidence="14 15">An423</strain>
    </source>
</reference>
<comment type="miscellaneous">
    <text evidence="12">Reaction proceeds by a ping-pong mechanism involving intermediate methylation of a conserved cysteine residue.</text>
</comment>
<dbReference type="InterPro" id="IPR040072">
    <property type="entry name" value="Methyltransferase_A"/>
</dbReference>
<feature type="binding site" evidence="12">
    <location>
        <position position="192"/>
    </location>
    <ligand>
        <name>S-adenosyl-L-methionine</name>
        <dbReference type="ChEBI" id="CHEBI:59789"/>
    </ligand>
</feature>
<dbReference type="PANTHER" id="PTHR30544">
    <property type="entry name" value="23S RRNA METHYLTRANSFERASE"/>
    <property type="match status" value="1"/>
</dbReference>
<dbReference type="HAMAP" id="MF_01849">
    <property type="entry name" value="RNA_methyltr_RlmN"/>
    <property type="match status" value="1"/>
</dbReference>
<dbReference type="EC" id="2.1.1.192" evidence="12"/>
<dbReference type="SUPFAM" id="SSF102114">
    <property type="entry name" value="Radical SAM enzymes"/>
    <property type="match status" value="1"/>
</dbReference>
<dbReference type="NCBIfam" id="TIGR00048">
    <property type="entry name" value="rRNA_mod_RlmN"/>
    <property type="match status" value="1"/>
</dbReference>
<sequence>MQSLYDYDYEQIQCLAESYGWKKFRGHQIFQWLYRNRVDSVDEMTNLSKETREILKRDFMISPLKMIRKQVAHDGTTKFLFALEDGALVESVLMLFDYGKSICVTTQVGCNMGCAFCASGLTKKKRNLTSGEMVAQFMAVQKELDKSGDRLSHVVVMGTGEPFDNYDNVMNFLSTINHDRGLGIGSRHITISTCGIADRIIDFAYEHTQYNLAISLHAPNDQLRSSLMPINKAYPLETLMHALDIYCQENNRRLTFEYILLKGVNDRPEHAAQLARLLKGYNAYVNLIPYNAVDEKGFQGVNHEEAMVFYDQLMKKGIRCTIRKEHGNDIDAACGQLRIKELKRGYEE</sequence>
<keyword evidence="2 12" id="KW-0004">4Fe-4S</keyword>
<dbReference type="EMBL" id="JACJLU010000005">
    <property type="protein sequence ID" value="MBM6831545.1"/>
    <property type="molecule type" value="Genomic_DNA"/>
</dbReference>
<keyword evidence="8 12" id="KW-0819">tRNA processing</keyword>
<feature type="active site" description="S-methylcysteine intermediate" evidence="12">
    <location>
        <position position="334"/>
    </location>
</feature>
<name>A0ABS2FQ21_9FIRM</name>
<accession>A0ABS2FQ21</accession>
<dbReference type="SFLD" id="SFLDS00029">
    <property type="entry name" value="Radical_SAM"/>
    <property type="match status" value="1"/>
</dbReference>
<dbReference type="PIRSF" id="PIRSF006004">
    <property type="entry name" value="CHP00048"/>
    <property type="match status" value="1"/>
</dbReference>
<evidence type="ECO:0000256" key="2">
    <source>
        <dbReference type="ARBA" id="ARBA00022485"/>
    </source>
</evidence>
<evidence type="ECO:0000256" key="10">
    <source>
        <dbReference type="ARBA" id="ARBA00023004"/>
    </source>
</evidence>
<dbReference type="Gene3D" id="1.10.150.530">
    <property type="match status" value="1"/>
</dbReference>
<dbReference type="InterPro" id="IPR027492">
    <property type="entry name" value="RNA_MTrfase_RlmN"/>
</dbReference>
<organism evidence="14 15">
    <name type="scientific">Faecalicoccus acidiformans</name>
    <dbReference type="NCBI Taxonomy" id="915173"/>
    <lineage>
        <taxon>Bacteria</taxon>
        <taxon>Bacillati</taxon>
        <taxon>Bacillota</taxon>
        <taxon>Erysipelotrichia</taxon>
        <taxon>Erysipelotrichales</taxon>
        <taxon>Erysipelotrichaceae</taxon>
        <taxon>Faecalicoccus</taxon>
    </lineage>
</organism>
<keyword evidence="15" id="KW-1185">Reference proteome</keyword>
<keyword evidence="3 12" id="KW-0963">Cytoplasm</keyword>
<dbReference type="Pfam" id="PF04055">
    <property type="entry name" value="Radical_SAM"/>
    <property type="match status" value="1"/>
</dbReference>
<evidence type="ECO:0000259" key="13">
    <source>
        <dbReference type="PROSITE" id="PS51918"/>
    </source>
</evidence>
<evidence type="ECO:0000256" key="3">
    <source>
        <dbReference type="ARBA" id="ARBA00022490"/>
    </source>
</evidence>
<keyword evidence="12" id="KW-1015">Disulfide bond</keyword>
<comment type="function">
    <text evidence="12">Specifically methylates position 2 of adenine 2503 in 23S rRNA and position 2 of adenine 37 in tRNAs.</text>
</comment>
<evidence type="ECO:0000256" key="9">
    <source>
        <dbReference type="ARBA" id="ARBA00022723"/>
    </source>
</evidence>
<feature type="binding site" evidence="12">
    <location>
        <position position="291"/>
    </location>
    <ligand>
        <name>S-adenosyl-L-methionine</name>
        <dbReference type="ChEBI" id="CHEBI:59789"/>
    </ligand>
</feature>
<keyword evidence="11 12" id="KW-0411">Iron-sulfur</keyword>
<feature type="binding site" evidence="12">
    <location>
        <position position="117"/>
    </location>
    <ligand>
        <name>[4Fe-4S] cluster</name>
        <dbReference type="ChEBI" id="CHEBI:49883"/>
        <note>4Fe-4S-S-AdoMet</note>
    </ligand>
</feature>
<gene>
    <name evidence="12 14" type="primary">rlmN</name>
    <name evidence="14" type="ORF">H5982_05410</name>
</gene>
<evidence type="ECO:0000256" key="8">
    <source>
        <dbReference type="ARBA" id="ARBA00022694"/>
    </source>
</evidence>
<keyword evidence="4 12" id="KW-0698">rRNA processing</keyword>
<evidence type="ECO:0000256" key="5">
    <source>
        <dbReference type="ARBA" id="ARBA00022603"/>
    </source>
</evidence>
<keyword evidence="5 12" id="KW-0489">Methyltransferase</keyword>
<evidence type="ECO:0000256" key="12">
    <source>
        <dbReference type="HAMAP-Rule" id="MF_01849"/>
    </source>
</evidence>
<dbReference type="Gene3D" id="3.20.20.70">
    <property type="entry name" value="Aldolase class I"/>
    <property type="match status" value="1"/>
</dbReference>
<comment type="similarity">
    <text evidence="12">Belongs to the radical SAM superfamily. RlmN family.</text>
</comment>
<keyword evidence="9 12" id="KW-0479">Metal-binding</keyword>
<dbReference type="SFLD" id="SFLDF00275">
    <property type="entry name" value="adenosine_C2_methyltransferase"/>
    <property type="match status" value="1"/>
</dbReference>
<feature type="binding site" evidence="12">
    <location>
        <position position="114"/>
    </location>
    <ligand>
        <name>[4Fe-4S] cluster</name>
        <dbReference type="ChEBI" id="CHEBI:49883"/>
        <note>4Fe-4S-S-AdoMet</note>
    </ligand>
</feature>
<dbReference type="InterPro" id="IPR007197">
    <property type="entry name" value="rSAM"/>
</dbReference>
<dbReference type="PROSITE" id="PS51918">
    <property type="entry name" value="RADICAL_SAM"/>
    <property type="match status" value="1"/>
</dbReference>
<comment type="subcellular location">
    <subcellularLocation>
        <location evidence="1 12">Cytoplasm</location>
    </subcellularLocation>
</comment>
<evidence type="ECO:0000313" key="15">
    <source>
        <dbReference type="Proteomes" id="UP000775500"/>
    </source>
</evidence>
<evidence type="ECO:0000256" key="1">
    <source>
        <dbReference type="ARBA" id="ARBA00004496"/>
    </source>
</evidence>
<feature type="binding site" evidence="12">
    <location>
        <begin position="215"/>
        <end position="217"/>
    </location>
    <ligand>
        <name>S-adenosyl-L-methionine</name>
        <dbReference type="ChEBI" id="CHEBI:59789"/>
    </ligand>
</feature>
<evidence type="ECO:0000256" key="11">
    <source>
        <dbReference type="ARBA" id="ARBA00023014"/>
    </source>
</evidence>
<feature type="domain" description="Radical SAM core" evidence="13">
    <location>
        <begin position="96"/>
        <end position="323"/>
    </location>
</feature>
<evidence type="ECO:0000256" key="6">
    <source>
        <dbReference type="ARBA" id="ARBA00022679"/>
    </source>
</evidence>
<comment type="cofactor">
    <cofactor evidence="12">
        <name>[4Fe-4S] cluster</name>
        <dbReference type="ChEBI" id="CHEBI:49883"/>
    </cofactor>
    <text evidence="12">Binds 1 [4Fe-4S] cluster. The cluster is coordinated with 3 cysteines and an exchangeable S-adenosyl-L-methionine.</text>
</comment>
<dbReference type="RefSeq" id="WP_204685732.1">
    <property type="nucleotide sequence ID" value="NZ_CAWVLV010000028.1"/>
</dbReference>
<dbReference type="InterPro" id="IPR004383">
    <property type="entry name" value="rRNA_lsu_MTrfase_RlmN/Cfr"/>
</dbReference>
<dbReference type="Proteomes" id="UP000775500">
    <property type="component" value="Unassembled WGS sequence"/>
</dbReference>
<dbReference type="InterPro" id="IPR058240">
    <property type="entry name" value="rSAM_sf"/>
</dbReference>
<dbReference type="Pfam" id="PF21016">
    <property type="entry name" value="RlmN_N"/>
    <property type="match status" value="1"/>
</dbReference>
<dbReference type="InterPro" id="IPR013785">
    <property type="entry name" value="Aldolase_TIM"/>
</dbReference>
<feature type="binding site" evidence="12">
    <location>
        <position position="110"/>
    </location>
    <ligand>
        <name>[4Fe-4S] cluster</name>
        <dbReference type="ChEBI" id="CHEBI:49883"/>
        <note>4Fe-4S-S-AdoMet</note>
    </ligand>
</feature>
<evidence type="ECO:0000256" key="7">
    <source>
        <dbReference type="ARBA" id="ARBA00022691"/>
    </source>
</evidence>
<keyword evidence="6 12" id="KW-0808">Transferase</keyword>